<reference evidence="11" key="1">
    <citation type="submission" date="2009-09" db="EMBL/GenBank/DDBJ databases">
        <title>The complete chromosome of Desulfohalobium retbaense DSM 5692.</title>
        <authorList>
            <consortium name="US DOE Joint Genome Institute (JGI-PGF)"/>
            <person name="Lucas S."/>
            <person name="Copeland A."/>
            <person name="Lapidus A."/>
            <person name="Glavina del Rio T."/>
            <person name="Dalin E."/>
            <person name="Tice H."/>
            <person name="Bruce D."/>
            <person name="Goodwin L."/>
            <person name="Pitluck S."/>
            <person name="Kyrpides N."/>
            <person name="Mavromatis K."/>
            <person name="Ivanova N."/>
            <person name="Mikhailova N."/>
            <person name="Munk A.C."/>
            <person name="Brettin T."/>
            <person name="Detter J.C."/>
            <person name="Han C."/>
            <person name="Tapia R."/>
            <person name="Larimer F."/>
            <person name="Land M."/>
            <person name="Hauser L."/>
            <person name="Markowitz V."/>
            <person name="Cheng J.-F."/>
            <person name="Hugenholtz P."/>
            <person name="Woyke T."/>
            <person name="Wu D."/>
            <person name="Spring S."/>
            <person name="Klenk H.-P."/>
            <person name="Eisen J.A."/>
        </authorList>
    </citation>
    <scope>NUCLEOTIDE SEQUENCE [LARGE SCALE GENOMIC DNA]</scope>
    <source>
        <strain evidence="11">DSM 5692</strain>
    </source>
</reference>
<dbReference type="AlphaFoldDB" id="C8WZE9"/>
<evidence type="ECO:0000256" key="7">
    <source>
        <dbReference type="ARBA" id="ARBA00023141"/>
    </source>
</evidence>
<gene>
    <name evidence="10" type="ordered locus">Dret_0122</name>
</gene>
<dbReference type="Pfam" id="PF00218">
    <property type="entry name" value="IGPS"/>
    <property type="match status" value="1"/>
</dbReference>
<dbReference type="PANTHER" id="PTHR22854">
    <property type="entry name" value="TRYPTOPHAN BIOSYNTHESIS PROTEIN"/>
    <property type="match status" value="1"/>
</dbReference>
<keyword evidence="8 10" id="KW-0456">Lyase</keyword>
<keyword evidence="4" id="KW-0028">Amino-acid biosynthesis</keyword>
<comment type="catalytic activity">
    <reaction evidence="1">
        <text>1-(2-carboxyphenylamino)-1-deoxy-D-ribulose 5-phosphate + H(+) = (1S,2R)-1-C-(indol-3-yl)glycerol 3-phosphate + CO2 + H2O</text>
        <dbReference type="Rhea" id="RHEA:23476"/>
        <dbReference type="ChEBI" id="CHEBI:15377"/>
        <dbReference type="ChEBI" id="CHEBI:15378"/>
        <dbReference type="ChEBI" id="CHEBI:16526"/>
        <dbReference type="ChEBI" id="CHEBI:58613"/>
        <dbReference type="ChEBI" id="CHEBI:58866"/>
        <dbReference type="EC" id="4.1.1.48"/>
    </reaction>
</comment>
<dbReference type="HOGENOM" id="CLU_034247_2_0_7"/>
<dbReference type="Proteomes" id="UP000001052">
    <property type="component" value="Chromosome"/>
</dbReference>
<dbReference type="InterPro" id="IPR011060">
    <property type="entry name" value="RibuloseP-bd_barrel"/>
</dbReference>
<keyword evidence="5" id="KW-0210">Decarboxylase</keyword>
<dbReference type="GO" id="GO:0004640">
    <property type="term" value="F:phosphoribosylanthranilate isomerase activity"/>
    <property type="evidence" value="ECO:0007669"/>
    <property type="project" value="TreeGrafter"/>
</dbReference>
<dbReference type="InterPro" id="IPR045186">
    <property type="entry name" value="Indole-3-glycerol_P_synth"/>
</dbReference>
<dbReference type="RefSeq" id="WP_015750583.1">
    <property type="nucleotide sequence ID" value="NC_013223.1"/>
</dbReference>
<organism evidence="10 11">
    <name type="scientific">Desulfohalobium retbaense (strain ATCC 49708 / DSM 5692 / JCM 16813 / HR100)</name>
    <dbReference type="NCBI Taxonomy" id="485915"/>
    <lineage>
        <taxon>Bacteria</taxon>
        <taxon>Pseudomonadati</taxon>
        <taxon>Thermodesulfobacteriota</taxon>
        <taxon>Desulfovibrionia</taxon>
        <taxon>Desulfovibrionales</taxon>
        <taxon>Desulfohalobiaceae</taxon>
        <taxon>Desulfohalobium</taxon>
    </lineage>
</organism>
<keyword evidence="11" id="KW-1185">Reference proteome</keyword>
<dbReference type="PANTHER" id="PTHR22854:SF2">
    <property type="entry name" value="INDOLE-3-GLYCEROL-PHOSPHATE SYNTHASE"/>
    <property type="match status" value="1"/>
</dbReference>
<evidence type="ECO:0000313" key="10">
    <source>
        <dbReference type="EMBL" id="ACV67424.1"/>
    </source>
</evidence>
<dbReference type="UniPathway" id="UPA00035">
    <property type="reaction ID" value="UER00043"/>
</dbReference>
<dbReference type="STRING" id="485915.Dret_0122"/>
<evidence type="ECO:0000256" key="4">
    <source>
        <dbReference type="ARBA" id="ARBA00022605"/>
    </source>
</evidence>
<dbReference type="PROSITE" id="PS00614">
    <property type="entry name" value="IGPS"/>
    <property type="match status" value="1"/>
</dbReference>
<dbReference type="OrthoDB" id="9804217at2"/>
<dbReference type="InterPro" id="IPR001468">
    <property type="entry name" value="Indole-3-GlycerolPSynthase_CS"/>
</dbReference>
<evidence type="ECO:0000313" key="11">
    <source>
        <dbReference type="Proteomes" id="UP000001052"/>
    </source>
</evidence>
<evidence type="ECO:0000256" key="8">
    <source>
        <dbReference type="ARBA" id="ARBA00023239"/>
    </source>
</evidence>
<feature type="domain" description="Indole-3-glycerol phosphate synthase" evidence="9">
    <location>
        <begin position="2"/>
        <end position="252"/>
    </location>
</feature>
<dbReference type="EC" id="4.1.1.48" evidence="3"/>
<proteinExistence type="predicted"/>
<dbReference type="SUPFAM" id="SSF51366">
    <property type="entry name" value="Ribulose-phoshate binding barrel"/>
    <property type="match status" value="1"/>
</dbReference>
<dbReference type="eggNOG" id="COG0134">
    <property type="taxonomic scope" value="Bacteria"/>
</dbReference>
<name>C8WZE9_DESRD</name>
<evidence type="ECO:0000256" key="1">
    <source>
        <dbReference type="ARBA" id="ARBA00001633"/>
    </source>
</evidence>
<dbReference type="Gene3D" id="3.20.20.70">
    <property type="entry name" value="Aldolase class I"/>
    <property type="match status" value="1"/>
</dbReference>
<evidence type="ECO:0000256" key="3">
    <source>
        <dbReference type="ARBA" id="ARBA00012362"/>
    </source>
</evidence>
<reference evidence="10 11" key="2">
    <citation type="journal article" date="2010" name="Stand. Genomic Sci.">
        <title>Complete genome sequence of Desulfohalobium retbaense type strain (HR(100)).</title>
        <authorList>
            <person name="Spring S."/>
            <person name="Nolan M."/>
            <person name="Lapidus A."/>
            <person name="Glavina Del Rio T."/>
            <person name="Copeland A."/>
            <person name="Tice H."/>
            <person name="Cheng J.F."/>
            <person name="Lucas S."/>
            <person name="Land M."/>
            <person name="Chen F."/>
            <person name="Bruce D."/>
            <person name="Goodwin L."/>
            <person name="Pitluck S."/>
            <person name="Ivanova N."/>
            <person name="Mavromatis K."/>
            <person name="Mikhailova N."/>
            <person name="Pati A."/>
            <person name="Chen A."/>
            <person name="Palaniappan K."/>
            <person name="Hauser L."/>
            <person name="Chang Y.J."/>
            <person name="Jeffries C.D."/>
            <person name="Munk C."/>
            <person name="Kiss H."/>
            <person name="Chain P."/>
            <person name="Han C."/>
            <person name="Brettin T."/>
            <person name="Detter J.C."/>
            <person name="Schuler E."/>
            <person name="Goker M."/>
            <person name="Rohde M."/>
            <person name="Bristow J."/>
            <person name="Eisen J.A."/>
            <person name="Markowitz V."/>
            <person name="Hugenholtz P."/>
            <person name="Kyrpides N.C."/>
            <person name="Klenk H.P."/>
        </authorList>
    </citation>
    <scope>NUCLEOTIDE SEQUENCE [LARGE SCALE GENOMIC DNA]</scope>
    <source>
        <strain evidence="10 11">DSM 5692</strain>
    </source>
</reference>
<sequence length="272" mass="29421">MLDRFIEAKKEELERLRLQEANGTLPAPLEIDRPSLKRQLQEAPSVAVVAEYKRASPSKGIINPRLGAKEAAEAYAAGGAAAISVLTEKAHFHGSLAFLERAQVAGLPLLRKDFLFHPLQIAESAATPAAAVLLIVRYFLETPGTLKTLVEQAQAYGLETVVEVFSEAEIDLARQAGADIIQVNNRDLDTLQVDLDRSYALGKRKQAGEVWISASGINAPQHCVALGERGFDAVLVGTWLMQHKEPAAALRYLRGVGPGMATAKSTPFFEQG</sequence>
<evidence type="ECO:0000256" key="5">
    <source>
        <dbReference type="ARBA" id="ARBA00022793"/>
    </source>
</evidence>
<dbReference type="GO" id="GO:0004425">
    <property type="term" value="F:indole-3-glycerol-phosphate synthase activity"/>
    <property type="evidence" value="ECO:0007669"/>
    <property type="project" value="UniProtKB-EC"/>
</dbReference>
<comment type="pathway">
    <text evidence="2">Amino-acid biosynthesis; L-tryptophan biosynthesis; L-tryptophan from chorismate: step 4/5.</text>
</comment>
<evidence type="ECO:0000259" key="9">
    <source>
        <dbReference type="Pfam" id="PF00218"/>
    </source>
</evidence>
<dbReference type="KEGG" id="drt:Dret_0122"/>
<dbReference type="CDD" id="cd00331">
    <property type="entry name" value="IGPS"/>
    <property type="match status" value="1"/>
</dbReference>
<dbReference type="InterPro" id="IPR013785">
    <property type="entry name" value="Aldolase_TIM"/>
</dbReference>
<dbReference type="InterPro" id="IPR013798">
    <property type="entry name" value="Indole-3-glycerol_P_synth_dom"/>
</dbReference>
<keyword evidence="6" id="KW-0822">Tryptophan biosynthesis</keyword>
<evidence type="ECO:0000256" key="2">
    <source>
        <dbReference type="ARBA" id="ARBA00004696"/>
    </source>
</evidence>
<dbReference type="GO" id="GO:0000162">
    <property type="term" value="P:L-tryptophan biosynthetic process"/>
    <property type="evidence" value="ECO:0007669"/>
    <property type="project" value="UniProtKB-UniPathway"/>
</dbReference>
<accession>C8WZE9</accession>
<evidence type="ECO:0000256" key="6">
    <source>
        <dbReference type="ARBA" id="ARBA00022822"/>
    </source>
</evidence>
<protein>
    <recommendedName>
        <fullName evidence="3">indole-3-glycerol-phosphate synthase</fullName>
        <ecNumber evidence="3">4.1.1.48</ecNumber>
    </recommendedName>
</protein>
<keyword evidence="7" id="KW-0057">Aromatic amino acid biosynthesis</keyword>
<dbReference type="EMBL" id="CP001734">
    <property type="protein sequence ID" value="ACV67424.1"/>
    <property type="molecule type" value="Genomic_DNA"/>
</dbReference>